<feature type="transmembrane region" description="Helical" evidence="2">
    <location>
        <begin position="72"/>
        <end position="96"/>
    </location>
</feature>
<evidence type="ECO:0000313" key="5">
    <source>
        <dbReference type="Proteomes" id="UP001219525"/>
    </source>
</evidence>
<comment type="caution">
    <text evidence="4">The sequence shown here is derived from an EMBL/GenBank/DDBJ whole genome shotgun (WGS) entry which is preliminary data.</text>
</comment>
<reference evidence="4" key="1">
    <citation type="submission" date="2023-03" db="EMBL/GenBank/DDBJ databases">
        <title>Massive genome expansion in bonnet fungi (Mycena s.s.) driven by repeated elements and novel gene families across ecological guilds.</title>
        <authorList>
            <consortium name="Lawrence Berkeley National Laboratory"/>
            <person name="Harder C.B."/>
            <person name="Miyauchi S."/>
            <person name="Viragh M."/>
            <person name="Kuo A."/>
            <person name="Thoen E."/>
            <person name="Andreopoulos B."/>
            <person name="Lu D."/>
            <person name="Skrede I."/>
            <person name="Drula E."/>
            <person name="Henrissat B."/>
            <person name="Morin E."/>
            <person name="Kohler A."/>
            <person name="Barry K."/>
            <person name="LaButti K."/>
            <person name="Morin E."/>
            <person name="Salamov A."/>
            <person name="Lipzen A."/>
            <person name="Mereny Z."/>
            <person name="Hegedus B."/>
            <person name="Baldrian P."/>
            <person name="Stursova M."/>
            <person name="Weitz H."/>
            <person name="Taylor A."/>
            <person name="Grigoriev I.V."/>
            <person name="Nagy L.G."/>
            <person name="Martin F."/>
            <person name="Kauserud H."/>
        </authorList>
    </citation>
    <scope>NUCLEOTIDE SEQUENCE</scope>
    <source>
        <strain evidence="4">9144</strain>
    </source>
</reference>
<evidence type="ECO:0000256" key="3">
    <source>
        <dbReference type="SAM" id="SignalP"/>
    </source>
</evidence>
<feature type="transmembrane region" description="Helical" evidence="2">
    <location>
        <begin position="248"/>
        <end position="273"/>
    </location>
</feature>
<feature type="compositionally biased region" description="Low complexity" evidence="1">
    <location>
        <begin position="394"/>
        <end position="411"/>
    </location>
</feature>
<feature type="region of interest" description="Disordered" evidence="1">
    <location>
        <begin position="382"/>
        <end position="481"/>
    </location>
</feature>
<feature type="transmembrane region" description="Helical" evidence="2">
    <location>
        <begin position="34"/>
        <end position="60"/>
    </location>
</feature>
<keyword evidence="2" id="KW-0472">Membrane</keyword>
<feature type="signal peptide" evidence="3">
    <location>
        <begin position="1"/>
        <end position="18"/>
    </location>
</feature>
<sequence>MFFALSLVLSTLIFPAACQFIDDGFDSGFHPDPLTTGTFAILCIFALLYGVLSIWNFVALLVARGHRAPHALLLPTIVLWGWSNGVNMATIVLNNIDLEFDDLTFPALNFAFNLTYDWASLLFFLAIIAVLRNREAALQRATTDGKTGNGGHHPVLMALHVLLAALLFILGTAAPAIVLDAYAKFYNSEFDFEFSNFEAEATLDHRLSIATNLYYAFDAFAVLTCVDIAATAVVVWRRWKKAGVSDKITNTMLYAVVPLYCIMSLLIMIFTILFSPSGLPQTDSRSTFESASLANNLLVNGLFIVIVGIILVAGVKKAWWGTNDAAPVQQQQWTTAQPQYTPQYGQVPHAGYYPAQPGQIQQQYPMEVQQGQYVPQEQSVQGGYTPYHAEGHMSYASSTPPPASSVVETSVGGYTPSPPPQGLFPGNERTSVGGYNPSPPPQGPFQGNEKTSVAETSVGGYNPSPPPQGPPQVNEKYGLHF</sequence>
<keyword evidence="5" id="KW-1185">Reference proteome</keyword>
<feature type="transmembrane region" description="Helical" evidence="2">
    <location>
        <begin position="213"/>
        <end position="236"/>
    </location>
</feature>
<dbReference type="Proteomes" id="UP001219525">
    <property type="component" value="Unassembled WGS sequence"/>
</dbReference>
<keyword evidence="2" id="KW-0812">Transmembrane</keyword>
<dbReference type="EMBL" id="JARJCW010000015">
    <property type="protein sequence ID" value="KAJ7216629.1"/>
    <property type="molecule type" value="Genomic_DNA"/>
</dbReference>
<keyword evidence="3" id="KW-0732">Signal</keyword>
<proteinExistence type="predicted"/>
<evidence type="ECO:0000256" key="2">
    <source>
        <dbReference type="SAM" id="Phobius"/>
    </source>
</evidence>
<organism evidence="4 5">
    <name type="scientific">Mycena pura</name>
    <dbReference type="NCBI Taxonomy" id="153505"/>
    <lineage>
        <taxon>Eukaryota</taxon>
        <taxon>Fungi</taxon>
        <taxon>Dikarya</taxon>
        <taxon>Basidiomycota</taxon>
        <taxon>Agaricomycotina</taxon>
        <taxon>Agaricomycetes</taxon>
        <taxon>Agaricomycetidae</taxon>
        <taxon>Agaricales</taxon>
        <taxon>Marasmiineae</taxon>
        <taxon>Mycenaceae</taxon>
        <taxon>Mycena</taxon>
    </lineage>
</organism>
<feature type="transmembrane region" description="Helical" evidence="2">
    <location>
        <begin position="116"/>
        <end position="134"/>
    </location>
</feature>
<protein>
    <submittedName>
        <fullName evidence="4">Uncharacterized protein</fullName>
    </submittedName>
</protein>
<dbReference type="AlphaFoldDB" id="A0AAD6VMS2"/>
<feature type="transmembrane region" description="Helical" evidence="2">
    <location>
        <begin position="155"/>
        <end position="178"/>
    </location>
</feature>
<accession>A0AAD6VMS2</accession>
<feature type="transmembrane region" description="Helical" evidence="2">
    <location>
        <begin position="293"/>
        <end position="315"/>
    </location>
</feature>
<evidence type="ECO:0000313" key="4">
    <source>
        <dbReference type="EMBL" id="KAJ7216629.1"/>
    </source>
</evidence>
<keyword evidence="2" id="KW-1133">Transmembrane helix</keyword>
<evidence type="ECO:0000256" key="1">
    <source>
        <dbReference type="SAM" id="MobiDB-lite"/>
    </source>
</evidence>
<gene>
    <name evidence="4" type="ORF">GGX14DRAFT_696363</name>
</gene>
<name>A0AAD6VMS2_9AGAR</name>
<feature type="chain" id="PRO_5042146938" evidence="3">
    <location>
        <begin position="19"/>
        <end position="481"/>
    </location>
</feature>